<reference evidence="1 2" key="1">
    <citation type="submission" date="2019-09" db="EMBL/GenBank/DDBJ databases">
        <authorList>
            <person name="Dittami M. S."/>
        </authorList>
    </citation>
    <scope>NUCLEOTIDE SEQUENCE [LARGE SCALE GENOMIC DNA]</scope>
    <source>
        <strain evidence="1">SPHINGO391</strain>
    </source>
</reference>
<evidence type="ECO:0000313" key="1">
    <source>
        <dbReference type="EMBL" id="VVT12246.1"/>
    </source>
</evidence>
<dbReference type="EMBL" id="CABVLI010000037">
    <property type="protein sequence ID" value="VVT12246.1"/>
    <property type="molecule type" value="Genomic_DNA"/>
</dbReference>
<accession>A0A5E7YZT6</accession>
<gene>
    <name evidence="1" type="ORF">SPHINGO391_420004</name>
</gene>
<proteinExistence type="predicted"/>
<dbReference type="Proteomes" id="UP000326857">
    <property type="component" value="Unassembled WGS sequence"/>
</dbReference>
<protein>
    <submittedName>
        <fullName evidence="1">Uncharacterized protein</fullName>
    </submittedName>
</protein>
<sequence length="22" mass="2345">MLASLGETVLPPALTPQRHLLS</sequence>
<name>A0A5E7YZT6_9SPHN</name>
<evidence type="ECO:0000313" key="2">
    <source>
        <dbReference type="Proteomes" id="UP000326857"/>
    </source>
</evidence>
<dbReference type="AlphaFoldDB" id="A0A5E7YZT6"/>
<organism evidence="1 2">
    <name type="scientific">Sphingomonas aurantiaca</name>
    <dbReference type="NCBI Taxonomy" id="185949"/>
    <lineage>
        <taxon>Bacteria</taxon>
        <taxon>Pseudomonadati</taxon>
        <taxon>Pseudomonadota</taxon>
        <taxon>Alphaproteobacteria</taxon>
        <taxon>Sphingomonadales</taxon>
        <taxon>Sphingomonadaceae</taxon>
        <taxon>Sphingomonas</taxon>
    </lineage>
</organism>